<protein>
    <submittedName>
        <fullName evidence="1">Uncharacterized protein</fullName>
    </submittedName>
</protein>
<gene>
    <name evidence="1" type="ORF">TI39_contig5927g00005</name>
</gene>
<keyword evidence="2" id="KW-1185">Reference proteome</keyword>
<sequence length="124" mass="13756">MQAEPRPTSEQAPLEQFFNSGTLSLNQVGLCIEMLYVDQHGSVGYTTGNVGAPPHTERDPFNIDPTTGYVTFNDCSAEACPTGAEKDHYTLWFTNDNNASQQKDCVDSIVQAYYTPYRPSCTYN</sequence>
<name>A0A0F4G4W2_9PEZI</name>
<reference evidence="1 2" key="1">
    <citation type="submission" date="2015-03" db="EMBL/GenBank/DDBJ databases">
        <title>RNA-seq based gene annotation and comparative genomics of four Zymoseptoria species reveal species-specific pathogenicity related genes and transposable element activity.</title>
        <authorList>
            <person name="Grandaubert J."/>
            <person name="Bhattacharyya A."/>
            <person name="Stukenbrock E.H."/>
        </authorList>
    </citation>
    <scope>NUCLEOTIDE SEQUENCE [LARGE SCALE GENOMIC DNA]</scope>
    <source>
        <strain evidence="1 2">Zb18110</strain>
    </source>
</reference>
<dbReference type="Proteomes" id="UP000033647">
    <property type="component" value="Unassembled WGS sequence"/>
</dbReference>
<dbReference type="EMBL" id="LAFY01005882">
    <property type="protein sequence ID" value="KJX92077.1"/>
    <property type="molecule type" value="Genomic_DNA"/>
</dbReference>
<proteinExistence type="predicted"/>
<comment type="caution">
    <text evidence="1">The sequence shown here is derived from an EMBL/GenBank/DDBJ whole genome shotgun (WGS) entry which is preliminary data.</text>
</comment>
<dbReference type="AlphaFoldDB" id="A0A0F4G4W2"/>
<accession>A0A0F4G4W2</accession>
<evidence type="ECO:0000313" key="2">
    <source>
        <dbReference type="Proteomes" id="UP000033647"/>
    </source>
</evidence>
<organism evidence="1 2">
    <name type="scientific">Zymoseptoria brevis</name>
    <dbReference type="NCBI Taxonomy" id="1047168"/>
    <lineage>
        <taxon>Eukaryota</taxon>
        <taxon>Fungi</taxon>
        <taxon>Dikarya</taxon>
        <taxon>Ascomycota</taxon>
        <taxon>Pezizomycotina</taxon>
        <taxon>Dothideomycetes</taxon>
        <taxon>Dothideomycetidae</taxon>
        <taxon>Mycosphaerellales</taxon>
        <taxon>Mycosphaerellaceae</taxon>
        <taxon>Zymoseptoria</taxon>
    </lineage>
</organism>
<evidence type="ECO:0000313" key="1">
    <source>
        <dbReference type="EMBL" id="KJX92077.1"/>
    </source>
</evidence>
<dbReference type="OrthoDB" id="3636001at2759"/>